<dbReference type="EMBL" id="CAJVPT010001227">
    <property type="protein sequence ID" value="CAG8458974.1"/>
    <property type="molecule type" value="Genomic_DNA"/>
</dbReference>
<protein>
    <submittedName>
        <fullName evidence="1">1265_t:CDS:1</fullName>
    </submittedName>
</protein>
<evidence type="ECO:0000313" key="2">
    <source>
        <dbReference type="Proteomes" id="UP000789525"/>
    </source>
</evidence>
<accession>A0ACA9K8Q1</accession>
<organism evidence="1 2">
    <name type="scientific">Acaulospora colombiana</name>
    <dbReference type="NCBI Taxonomy" id="27376"/>
    <lineage>
        <taxon>Eukaryota</taxon>
        <taxon>Fungi</taxon>
        <taxon>Fungi incertae sedis</taxon>
        <taxon>Mucoromycota</taxon>
        <taxon>Glomeromycotina</taxon>
        <taxon>Glomeromycetes</taxon>
        <taxon>Diversisporales</taxon>
        <taxon>Acaulosporaceae</taxon>
        <taxon>Acaulospora</taxon>
    </lineage>
</organism>
<reference evidence="1" key="1">
    <citation type="submission" date="2021-06" db="EMBL/GenBank/DDBJ databases">
        <authorList>
            <person name="Kallberg Y."/>
            <person name="Tangrot J."/>
            <person name="Rosling A."/>
        </authorList>
    </citation>
    <scope>NUCLEOTIDE SEQUENCE</scope>
    <source>
        <strain evidence="1">CL356</strain>
    </source>
</reference>
<proteinExistence type="predicted"/>
<gene>
    <name evidence="1" type="ORF">ACOLOM_LOCUS1088</name>
</gene>
<feature type="non-terminal residue" evidence="1">
    <location>
        <position position="446"/>
    </location>
</feature>
<sequence length="446" mass="50941">MTDTDLRVVVAIAPKTNTVLQYDSEWNVIHWGVPALACEPQKKKRNRDKTENRPVELFKLYLADISLHQKPNLPYGLDYRKAIRDYLAQMRPAGALYCMKKLGEHRLTAGDCGGGTVDLTTRQLLTDGSLSEITERTGDLCGSTYVDDQFKLFLKKKLGQAAVELFETKHYGQYQYLIHDFFCPRVKCVFTGNQEDFKVIELDIEKRCPALIDYVTDEIREEMENEEWLIEINFQDVLNMFYPVVDKIIILIRNQLNASKQECSAMFLVGGFVESPYLVKRIRERFSDEVPLITVPQHPITAVLRGAVIYGLNKKSVANRMLTMNYGIEVYPKWKKGVDPKKRQTEDGRIAKFNCLAMRGRVVASDEKCSGIYYPIHPAQTSISFKIFATPKPNQRFCNEPGMKEIGELKIDLPDVHLGLDRPVEFGLYFGELLITATACNQKNGK</sequence>
<dbReference type="Proteomes" id="UP000789525">
    <property type="component" value="Unassembled WGS sequence"/>
</dbReference>
<evidence type="ECO:0000313" key="1">
    <source>
        <dbReference type="EMBL" id="CAG8458974.1"/>
    </source>
</evidence>
<comment type="caution">
    <text evidence="1">The sequence shown here is derived from an EMBL/GenBank/DDBJ whole genome shotgun (WGS) entry which is preliminary data.</text>
</comment>
<name>A0ACA9K8Q1_9GLOM</name>
<keyword evidence="2" id="KW-1185">Reference proteome</keyword>